<dbReference type="Pfam" id="PF04675">
    <property type="entry name" value="DNA_ligase_A_N"/>
    <property type="match status" value="1"/>
</dbReference>
<evidence type="ECO:0000313" key="3">
    <source>
        <dbReference type="EMBL" id="CAD7412618.1"/>
    </source>
</evidence>
<gene>
    <name evidence="3" type="ORF">TCEB3V08_LOCUS11453</name>
</gene>
<name>A0A7R9DFM4_TIMCR</name>
<dbReference type="GO" id="GO:0005958">
    <property type="term" value="C:DNA-dependent protein kinase-DNA ligase 4 complex"/>
    <property type="evidence" value="ECO:0007669"/>
    <property type="project" value="TreeGrafter"/>
</dbReference>
<protein>
    <recommendedName>
        <fullName evidence="2">DNA ligase ATP-dependent N-terminal domain-containing protein</fullName>
    </recommendedName>
</protein>
<evidence type="ECO:0000256" key="1">
    <source>
        <dbReference type="ARBA" id="ARBA00022598"/>
    </source>
</evidence>
<dbReference type="PANTHER" id="PTHR45997">
    <property type="entry name" value="DNA LIGASE 4"/>
    <property type="match status" value="1"/>
</dbReference>
<reference evidence="3" key="1">
    <citation type="submission" date="2020-11" db="EMBL/GenBank/DDBJ databases">
        <authorList>
            <person name="Tran Van P."/>
        </authorList>
    </citation>
    <scope>NUCLEOTIDE SEQUENCE</scope>
</reference>
<dbReference type="SUPFAM" id="SSF117018">
    <property type="entry name" value="ATP-dependent DNA ligase DNA-binding domain"/>
    <property type="match status" value="1"/>
</dbReference>
<dbReference type="GO" id="GO:0006297">
    <property type="term" value="P:nucleotide-excision repair, DNA gap filling"/>
    <property type="evidence" value="ECO:0007669"/>
    <property type="project" value="TreeGrafter"/>
</dbReference>
<dbReference type="AlphaFoldDB" id="A0A7R9DFM4"/>
<dbReference type="InterPro" id="IPR012308">
    <property type="entry name" value="DNA_ligase_ATP-dep_N"/>
</dbReference>
<dbReference type="GO" id="GO:0003677">
    <property type="term" value="F:DNA binding"/>
    <property type="evidence" value="ECO:0007669"/>
    <property type="project" value="InterPro"/>
</dbReference>
<feature type="domain" description="DNA ligase ATP-dependent N-terminal" evidence="2">
    <location>
        <begin position="31"/>
        <end position="148"/>
    </location>
</feature>
<dbReference type="EMBL" id="OC323036">
    <property type="protein sequence ID" value="CAD7412618.1"/>
    <property type="molecule type" value="Genomic_DNA"/>
</dbReference>
<dbReference type="GO" id="GO:0006303">
    <property type="term" value="P:double-strand break repair via nonhomologous end joining"/>
    <property type="evidence" value="ECO:0007669"/>
    <property type="project" value="TreeGrafter"/>
</dbReference>
<dbReference type="InterPro" id="IPR029710">
    <property type="entry name" value="LIG4"/>
</dbReference>
<evidence type="ECO:0000259" key="2">
    <source>
        <dbReference type="Pfam" id="PF04675"/>
    </source>
</evidence>
<keyword evidence="1" id="KW-0436">Ligase</keyword>
<dbReference type="GO" id="GO:0003910">
    <property type="term" value="F:DNA ligase (ATP) activity"/>
    <property type="evidence" value="ECO:0007669"/>
    <property type="project" value="InterPro"/>
</dbReference>
<dbReference type="GO" id="GO:0006310">
    <property type="term" value="P:DNA recombination"/>
    <property type="evidence" value="ECO:0007669"/>
    <property type="project" value="InterPro"/>
</dbReference>
<dbReference type="PANTHER" id="PTHR45997:SF1">
    <property type="entry name" value="DNA LIGASE 4"/>
    <property type="match status" value="1"/>
</dbReference>
<proteinExistence type="predicted"/>
<accession>A0A7R9DFM4</accession>
<dbReference type="GO" id="GO:0032807">
    <property type="term" value="C:DNA ligase IV complex"/>
    <property type="evidence" value="ECO:0007669"/>
    <property type="project" value="TreeGrafter"/>
</dbReference>
<dbReference type="GO" id="GO:0005524">
    <property type="term" value="F:ATP binding"/>
    <property type="evidence" value="ECO:0007669"/>
    <property type="project" value="InterPro"/>
</dbReference>
<sequence>MTASTRFYVCYCHSWIGNEGHMVSRNTIWPKVYIRILCLPKDGRDAEKLLNFRAPKSAGAQSGDFADVAYWVLKSRCPEGSKLTVQQVNAHLDNIAIKHALHEPRGVDDELIALLRAMSASDQKWLIRMLLKDMKLGIGHSKILETFHPDARELYDVTNNLAKVRGFILGIGV</sequence>
<dbReference type="Gene3D" id="1.10.3260.10">
    <property type="entry name" value="DNA ligase, ATP-dependent, N-terminal domain"/>
    <property type="match status" value="1"/>
</dbReference>
<organism evidence="3">
    <name type="scientific">Timema cristinae</name>
    <name type="common">Walking stick</name>
    <dbReference type="NCBI Taxonomy" id="61476"/>
    <lineage>
        <taxon>Eukaryota</taxon>
        <taxon>Metazoa</taxon>
        <taxon>Ecdysozoa</taxon>
        <taxon>Arthropoda</taxon>
        <taxon>Hexapoda</taxon>
        <taxon>Insecta</taxon>
        <taxon>Pterygota</taxon>
        <taxon>Neoptera</taxon>
        <taxon>Polyneoptera</taxon>
        <taxon>Phasmatodea</taxon>
        <taxon>Timematodea</taxon>
        <taxon>Timematoidea</taxon>
        <taxon>Timematidae</taxon>
        <taxon>Timema</taxon>
    </lineage>
</organism>
<dbReference type="InterPro" id="IPR036599">
    <property type="entry name" value="DNA_ligase_N_sf"/>
</dbReference>